<feature type="region of interest" description="Disordered" evidence="7">
    <location>
        <begin position="130"/>
        <end position="149"/>
    </location>
</feature>
<dbReference type="PANTHER" id="PTHR31001:SF40">
    <property type="entry name" value="ZN(II)2CYS6 TRANSCRIPTION FACTOR (EUROFUNG)"/>
    <property type="match status" value="1"/>
</dbReference>
<dbReference type="EMBL" id="JPOX01000042">
    <property type="protein sequence ID" value="KFX42608.1"/>
    <property type="molecule type" value="Genomic_DNA"/>
</dbReference>
<dbReference type="HOGENOM" id="CLU_004083_9_0_1"/>
<dbReference type="Pfam" id="PF04082">
    <property type="entry name" value="Fungal_trans"/>
    <property type="match status" value="1"/>
</dbReference>
<keyword evidence="6" id="KW-0539">Nucleus</keyword>
<dbReference type="SUPFAM" id="SSF57701">
    <property type="entry name" value="Zn2/Cys6 DNA-binding domain"/>
    <property type="match status" value="1"/>
</dbReference>
<dbReference type="CDD" id="cd00067">
    <property type="entry name" value="GAL4"/>
    <property type="match status" value="1"/>
</dbReference>
<dbReference type="eggNOG" id="ENOG502REJ9">
    <property type="taxonomic scope" value="Eukaryota"/>
</dbReference>
<protein>
    <submittedName>
        <fullName evidence="9">Putative transcriptional regulatory protein</fullName>
    </submittedName>
</protein>
<dbReference type="PANTHER" id="PTHR31001">
    <property type="entry name" value="UNCHARACTERIZED TRANSCRIPTIONAL REGULATORY PROTEIN"/>
    <property type="match status" value="1"/>
</dbReference>
<dbReference type="InterPro" id="IPR036864">
    <property type="entry name" value="Zn2-C6_fun-type_DNA-bd_sf"/>
</dbReference>
<sequence length="889" mass="99887">MYLNNGEIRNTSGRDSSPDTITSSNTGSRVTDKPVRERARRRYRVITSCLECRRRKLKCDKQEVCMNCRTQNRQCIYISSSETNDSQLRRKLTEMKEARDSLEKKVLMGNIGNQASRQTQLQTLSGAPIASLEGDVGGHGDESDVEGYLEPTPLAIPDAAYAEADSEDLNDLGVALGRIRLGERVGGLFRPRVGDELGQSLQAQLPKSPAKATPIYQSPASITSRDSTSKPSFTSSVPSVGILLGQPASDTDWLKFLPPRTTADKLLEHYWLSVHPVARTLHRPSFAQRYETLWELIDNGANVPASLGAIVLAVLLAASVSVSKDENAALSHSTQETMRLKQGVEVALSKANLLVSNKMETLQAFITYLLPMCLDEISRAHSALVGLAVRLAECMGYHRDPTEYSFSTAECQVRRLIWYQICYLDWRTSEVQGPRPFVQPNGYSTKLPLEISSSSSQFSSPTSNPESGPRWSDMIFSVIRFECQEMHRTCLVIRKKVDLKKLSITAAISKLERFSKDMHEKYDSVLNATPKQPLQHAAKVTMNLFISLLYLSLLYRYMNSVTYRIPDRLRQIVLIKGAEALEAAVELETAEDLQPWAWYAPAYQHYHTALLLLFEVFTFPLRKEADRIWRCLDFVFAEPLDSLTNLPTLGNPPKHHELIAYRDVKGRYLLGLIVKRMNDYRDVRKLRSPVILTDRMILITPQKVGDDSDPSLPLNFAHSQEPLPQSNETQGQEPRPHAHSVNETESYSSNKNVLPLPLHSAKLSQDHTGYDRISSQPWLSPNASPYQTPPTSAPQQHYYSGGIYPNDNMIRAPDSSRNQYIPHTDTQNFAESSLYPPPQGGFPGMDYQEELEIDWVSWDSMFPPGVFDGDLDLTDVDMQGYVTGNQSCF</sequence>
<dbReference type="InterPro" id="IPR007219">
    <property type="entry name" value="XnlR_reg_dom"/>
</dbReference>
<feature type="compositionally biased region" description="Polar residues" evidence="7">
    <location>
        <begin position="771"/>
        <end position="786"/>
    </location>
</feature>
<feature type="region of interest" description="Disordered" evidence="7">
    <location>
        <begin position="1"/>
        <end position="37"/>
    </location>
</feature>
<evidence type="ECO:0000256" key="7">
    <source>
        <dbReference type="SAM" id="MobiDB-lite"/>
    </source>
</evidence>
<evidence type="ECO:0000256" key="4">
    <source>
        <dbReference type="ARBA" id="ARBA00023125"/>
    </source>
</evidence>
<evidence type="ECO:0000256" key="6">
    <source>
        <dbReference type="ARBA" id="ARBA00023242"/>
    </source>
</evidence>
<name>A0A093XBM1_TALMA</name>
<evidence type="ECO:0000256" key="2">
    <source>
        <dbReference type="ARBA" id="ARBA00022723"/>
    </source>
</evidence>
<keyword evidence="5" id="KW-0804">Transcription</keyword>
<feature type="domain" description="Zn(2)-C6 fungal-type" evidence="8">
    <location>
        <begin position="48"/>
        <end position="77"/>
    </location>
</feature>
<dbReference type="PROSITE" id="PS00463">
    <property type="entry name" value="ZN2_CY6_FUNGAL_1"/>
    <property type="match status" value="1"/>
</dbReference>
<dbReference type="GO" id="GO:0008270">
    <property type="term" value="F:zinc ion binding"/>
    <property type="evidence" value="ECO:0007669"/>
    <property type="project" value="InterPro"/>
</dbReference>
<feature type="region of interest" description="Disordered" evidence="7">
    <location>
        <begin position="201"/>
        <end position="236"/>
    </location>
</feature>
<dbReference type="PROSITE" id="PS50048">
    <property type="entry name" value="ZN2_CY6_FUNGAL_2"/>
    <property type="match status" value="1"/>
</dbReference>
<keyword evidence="2" id="KW-0479">Metal-binding</keyword>
<feature type="compositionally biased region" description="Polar residues" evidence="7">
    <location>
        <begin position="7"/>
        <end position="29"/>
    </location>
</feature>
<keyword evidence="3" id="KW-0805">Transcription regulation</keyword>
<gene>
    <name evidence="9" type="ORF">GQ26_0420140</name>
</gene>
<dbReference type="Gene3D" id="4.10.240.10">
    <property type="entry name" value="Zn(2)-C6 fungal-type DNA-binding domain"/>
    <property type="match status" value="1"/>
</dbReference>
<evidence type="ECO:0000256" key="3">
    <source>
        <dbReference type="ARBA" id="ARBA00023015"/>
    </source>
</evidence>
<feature type="compositionally biased region" description="Polar residues" evidence="7">
    <location>
        <begin position="215"/>
        <end position="236"/>
    </location>
</feature>
<organism evidence="9">
    <name type="scientific">Talaromyces marneffei PM1</name>
    <dbReference type="NCBI Taxonomy" id="1077442"/>
    <lineage>
        <taxon>Eukaryota</taxon>
        <taxon>Fungi</taxon>
        <taxon>Dikarya</taxon>
        <taxon>Ascomycota</taxon>
        <taxon>Pezizomycotina</taxon>
        <taxon>Eurotiomycetes</taxon>
        <taxon>Eurotiomycetidae</taxon>
        <taxon>Eurotiales</taxon>
        <taxon>Trichocomaceae</taxon>
        <taxon>Talaromyces</taxon>
        <taxon>Talaromyces sect. Talaromyces</taxon>
    </lineage>
</organism>
<feature type="compositionally biased region" description="Polar residues" evidence="7">
    <location>
        <begin position="743"/>
        <end position="752"/>
    </location>
</feature>
<evidence type="ECO:0000256" key="1">
    <source>
        <dbReference type="ARBA" id="ARBA00004123"/>
    </source>
</evidence>
<dbReference type="SMART" id="SM00906">
    <property type="entry name" value="Fungal_trans"/>
    <property type="match status" value="1"/>
</dbReference>
<comment type="subcellular location">
    <subcellularLocation>
        <location evidence="1">Nucleus</location>
    </subcellularLocation>
</comment>
<dbReference type="AlphaFoldDB" id="A0A093XBM1"/>
<dbReference type="SMART" id="SM00066">
    <property type="entry name" value="GAL4"/>
    <property type="match status" value="1"/>
</dbReference>
<feature type="compositionally biased region" description="Polar residues" evidence="7">
    <location>
        <begin position="722"/>
        <end position="732"/>
    </location>
</feature>
<comment type="caution">
    <text evidence="9">The sequence shown here is derived from an EMBL/GenBank/DDBJ whole genome shotgun (WGS) entry which is preliminary data.</text>
</comment>
<proteinExistence type="predicted"/>
<dbReference type="Pfam" id="PF00172">
    <property type="entry name" value="Zn_clus"/>
    <property type="match status" value="1"/>
</dbReference>
<dbReference type="InterPro" id="IPR001138">
    <property type="entry name" value="Zn2Cys6_DnaBD"/>
</dbReference>
<feature type="region of interest" description="Disordered" evidence="7">
    <location>
        <begin position="703"/>
        <end position="753"/>
    </location>
</feature>
<dbReference type="CDD" id="cd12148">
    <property type="entry name" value="fungal_TF_MHR"/>
    <property type="match status" value="1"/>
</dbReference>
<dbReference type="GO" id="GO:0006351">
    <property type="term" value="P:DNA-templated transcription"/>
    <property type="evidence" value="ECO:0007669"/>
    <property type="project" value="InterPro"/>
</dbReference>
<keyword evidence="4" id="KW-0238">DNA-binding</keyword>
<dbReference type="GO" id="GO:0000981">
    <property type="term" value="F:DNA-binding transcription factor activity, RNA polymerase II-specific"/>
    <property type="evidence" value="ECO:0007669"/>
    <property type="project" value="InterPro"/>
</dbReference>
<dbReference type="InterPro" id="IPR050613">
    <property type="entry name" value="Sec_Metabolite_Reg"/>
</dbReference>
<evidence type="ECO:0000256" key="5">
    <source>
        <dbReference type="ARBA" id="ARBA00023163"/>
    </source>
</evidence>
<feature type="compositionally biased region" description="Polar residues" evidence="7">
    <location>
        <begin position="815"/>
        <end position="831"/>
    </location>
</feature>
<dbReference type="GO" id="GO:0003677">
    <property type="term" value="F:DNA binding"/>
    <property type="evidence" value="ECO:0007669"/>
    <property type="project" value="UniProtKB-KW"/>
</dbReference>
<evidence type="ECO:0000313" key="9">
    <source>
        <dbReference type="EMBL" id="KFX42608.1"/>
    </source>
</evidence>
<dbReference type="GO" id="GO:0005634">
    <property type="term" value="C:nucleus"/>
    <property type="evidence" value="ECO:0007669"/>
    <property type="project" value="UniProtKB-SubCell"/>
</dbReference>
<feature type="region of interest" description="Disordered" evidence="7">
    <location>
        <begin position="765"/>
        <end position="843"/>
    </location>
</feature>
<reference evidence="9" key="1">
    <citation type="journal article" date="2014" name="PLoS Genet.">
        <title>Signature Gene Expression Reveals Novel Clues to the Molecular Mechanisms of Dimorphic Transition in Penicillium marneffei.</title>
        <authorList>
            <person name="Yang E."/>
            <person name="Wang G."/>
            <person name="Cai J."/>
            <person name="Woo P.C."/>
            <person name="Lau S.K."/>
            <person name="Yuen K.-Y."/>
            <person name="Chow W.-N."/>
            <person name="Lin X."/>
        </authorList>
    </citation>
    <scope>NUCLEOTIDE SEQUENCE [LARGE SCALE GENOMIC DNA]</scope>
    <source>
        <strain evidence="9">PM1</strain>
    </source>
</reference>
<accession>A0A093XBM1</accession>
<evidence type="ECO:0000259" key="8">
    <source>
        <dbReference type="PROSITE" id="PS50048"/>
    </source>
</evidence>